<protein>
    <submittedName>
        <fullName evidence="1">Uncharacterized protein</fullName>
    </submittedName>
</protein>
<proteinExistence type="predicted"/>
<dbReference type="RefSeq" id="WP_055270895.1">
    <property type="nucleotide sequence ID" value="NZ_JADNGA010000013.1"/>
</dbReference>
<organism evidence="1 2">
    <name type="scientific">Flavonifractor plautii</name>
    <name type="common">Fusobacterium plautii</name>
    <dbReference type="NCBI Taxonomy" id="292800"/>
    <lineage>
        <taxon>Bacteria</taxon>
        <taxon>Bacillati</taxon>
        <taxon>Bacillota</taxon>
        <taxon>Clostridia</taxon>
        <taxon>Eubacteriales</taxon>
        <taxon>Oscillospiraceae</taxon>
        <taxon>Flavonifractor</taxon>
    </lineage>
</organism>
<name>A0A174GG10_FLAPL</name>
<dbReference type="Proteomes" id="UP000095746">
    <property type="component" value="Unassembled WGS sequence"/>
</dbReference>
<evidence type="ECO:0000313" key="2">
    <source>
        <dbReference type="Proteomes" id="UP000095746"/>
    </source>
</evidence>
<evidence type="ECO:0000313" key="1">
    <source>
        <dbReference type="EMBL" id="CUO61492.1"/>
    </source>
</evidence>
<accession>A0A174GG10</accession>
<dbReference type="EMBL" id="CYZT01000126">
    <property type="protein sequence ID" value="CUO61492.1"/>
    <property type="molecule type" value="Genomic_DNA"/>
</dbReference>
<dbReference type="AlphaFoldDB" id="A0A174GG10"/>
<reference evidence="1 2" key="1">
    <citation type="submission" date="2015-09" db="EMBL/GenBank/DDBJ databases">
        <authorList>
            <consortium name="Pathogen Informatics"/>
        </authorList>
    </citation>
    <scope>NUCLEOTIDE SEQUENCE [LARGE SCALE GENOMIC DNA]</scope>
    <source>
        <strain evidence="1 2">2789STDY5608854</strain>
    </source>
</reference>
<sequence>MVIDRTTGKGCALSIAAKTVTRNLIADGIIGKTIAKKERPKRSVWLRVRDYGDDWVCIGGNIAHELTEEPLWVPSFIDERIWTQAVSKFHIDSRLDENVVEFLLPEMDEYLQNIPDSELISITRDFLIENGILDQPIRRHKGNTYYFDKSEIYSLDNESKLFPYEGRINHIFTVTGPDVAFFNSGVWIKAAPRFEVGMSLKECIGIFVETELAHRTPQELSPLDQLIQYIARPVYERVPGNDNVKTFDRIRITVGLPRYQFNSWEALQSEVKKYQHEIYQRVIQRMETDRSFKRYGVPINFLEISDVTLLRDFSLEFIFELKEPKIN</sequence>
<gene>
    <name evidence="1" type="ORF">ERS852411_01847</name>
</gene>